<organism evidence="2">
    <name type="scientific">Candida tenuis (strain ATCC 10573 / BCRC 21748 / CBS 615 / JCM 9827 / NBRC 10315 / NRRL Y-1498 / VKM Y-70)</name>
    <name type="common">Yeast</name>
    <name type="synonym">Yamadazyma tenuis</name>
    <dbReference type="NCBI Taxonomy" id="590646"/>
    <lineage>
        <taxon>Eukaryota</taxon>
        <taxon>Fungi</taxon>
        <taxon>Dikarya</taxon>
        <taxon>Ascomycota</taxon>
        <taxon>Saccharomycotina</taxon>
        <taxon>Pichiomycetes</taxon>
        <taxon>Debaryomycetaceae</taxon>
        <taxon>Yamadazyma</taxon>
    </lineage>
</organism>
<keyword evidence="2" id="KW-1185">Reference proteome</keyword>
<evidence type="ECO:0000313" key="1">
    <source>
        <dbReference type="EMBL" id="EGV59945.1"/>
    </source>
</evidence>
<sequence>MVKVPCPVTVELEPTQTSLVIGCPGVPRSVPRIETKLLIRSINGQPFTLRSVGIELRTTQRVSIPSTLGSNESTQEYKLYEDPFVFNPTFGNFTAENLIGLDLPVLISLPKDIISSGYNLNWNASTVHNLIVRVMVGESAETETGFMESFPIAVKLYDALPIYRQFTESINESVISGDQQLIVEYKLQESCLGPGDSLNLAVKIMKNSLNYNVSSKLRVKTLNFQLKEVLECHEGGLPPYKDITIIEDLKDGKELNLNNEISLNYGFKLPTNSDFLSIFDKNESSLQKYTYFDSYQDNVPVHIDNHMNHKQNQVKLIEGIPMTHYQNFTTVGKLFSIRYEILLKLKLVHGKDFTVRIPIVLSPYNKTSSEYLLNWIINQCKISSEIFGKTLINQLAQSYNTKDSTSSLSRFKAPLQIYKSNRNDWVKLGFSFDSFGTPQPIGSYID</sequence>
<dbReference type="HOGENOM" id="CLU_598506_0_0_1"/>
<dbReference type="PANTHER" id="PTHR36419:SF1">
    <property type="entry name" value="RHO1 GEF LOCALIZING PROTEIN 1"/>
    <property type="match status" value="1"/>
</dbReference>
<dbReference type="PANTHER" id="PTHR36419">
    <property type="entry name" value="ARRESTIN FAMILY PROTEIN 1"/>
    <property type="match status" value="1"/>
</dbReference>
<accession>G3BEP8</accession>
<dbReference type="EMBL" id="GL996528">
    <property type="protein sequence ID" value="EGV59945.1"/>
    <property type="molecule type" value="Genomic_DNA"/>
</dbReference>
<dbReference type="GO" id="GO:0000935">
    <property type="term" value="C:division septum"/>
    <property type="evidence" value="ECO:0007669"/>
    <property type="project" value="TreeGrafter"/>
</dbReference>
<dbReference type="OrthoDB" id="4001642at2759"/>
<reference evidence="1 2" key="1">
    <citation type="journal article" date="2011" name="Proc. Natl. Acad. Sci. U.S.A.">
        <title>Comparative genomics of xylose-fermenting fungi for enhanced biofuel production.</title>
        <authorList>
            <person name="Wohlbach D.J."/>
            <person name="Kuo A."/>
            <person name="Sato T.K."/>
            <person name="Potts K.M."/>
            <person name="Salamov A.A."/>
            <person name="LaButti K.M."/>
            <person name="Sun H."/>
            <person name="Clum A."/>
            <person name="Pangilinan J.L."/>
            <person name="Lindquist E.A."/>
            <person name="Lucas S."/>
            <person name="Lapidus A."/>
            <person name="Jin M."/>
            <person name="Gunawan C."/>
            <person name="Balan V."/>
            <person name="Dale B.E."/>
            <person name="Jeffries T.W."/>
            <person name="Zinkel R."/>
            <person name="Barry K.W."/>
            <person name="Grigoriev I.V."/>
            <person name="Gasch A.P."/>
        </authorList>
    </citation>
    <scope>NUCLEOTIDE SEQUENCE [LARGE SCALE GENOMIC DNA]</scope>
    <source>
        <strain evidence="2">ATCC 10573 / BCRC 21748 / CBS 615 / JCM 9827 / NBRC 10315 / NRRL Y-1498 / VKM Y-70</strain>
    </source>
</reference>
<evidence type="ECO:0000313" key="2">
    <source>
        <dbReference type="Proteomes" id="UP000000707"/>
    </source>
</evidence>
<gene>
    <name evidence="1" type="ORF">CANTEDRAFT_99508</name>
</gene>
<dbReference type="STRING" id="590646.G3BEP8"/>
<dbReference type="RefSeq" id="XP_006689159.1">
    <property type="nucleotide sequence ID" value="XM_006689096.1"/>
</dbReference>
<dbReference type="AlphaFoldDB" id="G3BEP8"/>
<protein>
    <recommendedName>
        <fullName evidence="3">Arrestin C-terminal-like domain-containing protein</fullName>
    </recommendedName>
</protein>
<dbReference type="GeneID" id="18250865"/>
<dbReference type="KEGG" id="cten:18250865"/>
<dbReference type="eggNOG" id="ENOG502QSRB">
    <property type="taxonomic scope" value="Eukaryota"/>
</dbReference>
<dbReference type="InterPro" id="IPR053060">
    <property type="entry name" value="Cytokinesis_Signaling_Reg"/>
</dbReference>
<dbReference type="Proteomes" id="UP000000707">
    <property type="component" value="Unassembled WGS sequence"/>
</dbReference>
<dbReference type="GO" id="GO:0000917">
    <property type="term" value="P:division septum assembly"/>
    <property type="evidence" value="ECO:0007669"/>
    <property type="project" value="TreeGrafter"/>
</dbReference>
<name>G3BEP8_CANTC</name>
<proteinExistence type="predicted"/>
<evidence type="ECO:0008006" key="3">
    <source>
        <dbReference type="Google" id="ProtNLM"/>
    </source>
</evidence>